<evidence type="ECO:0000256" key="1">
    <source>
        <dbReference type="ARBA" id="ARBA00004418"/>
    </source>
</evidence>
<dbReference type="AlphaFoldDB" id="A0A1X6Y566"/>
<organism evidence="5 6">
    <name type="scientific">Ruegeria meonggei</name>
    <dbReference type="NCBI Taxonomy" id="1446476"/>
    <lineage>
        <taxon>Bacteria</taxon>
        <taxon>Pseudomonadati</taxon>
        <taxon>Pseudomonadota</taxon>
        <taxon>Alphaproteobacteria</taxon>
        <taxon>Rhodobacterales</taxon>
        <taxon>Roseobacteraceae</taxon>
        <taxon>Ruegeria</taxon>
    </lineage>
</organism>
<name>A0A1X6Y566_9RHOB</name>
<keyword evidence="6" id="KW-1185">Reference proteome</keyword>
<protein>
    <submittedName>
        <fullName evidence="5">Sialic acid-binding periplasmic protein SiaP</fullName>
    </submittedName>
</protein>
<feature type="signal peptide" evidence="4">
    <location>
        <begin position="1"/>
        <end position="17"/>
    </location>
</feature>
<gene>
    <name evidence="5" type="primary">siaP_1</name>
    <name evidence="5" type="ORF">RUM8411_00099</name>
</gene>
<dbReference type="RefSeq" id="WP_085820681.1">
    <property type="nucleotide sequence ID" value="NZ_FWFP01000001.1"/>
</dbReference>
<accession>A0A1X6Y566</accession>
<evidence type="ECO:0000313" key="6">
    <source>
        <dbReference type="Proteomes" id="UP000193778"/>
    </source>
</evidence>
<dbReference type="NCBIfam" id="NF037995">
    <property type="entry name" value="TRAP_S1"/>
    <property type="match status" value="1"/>
</dbReference>
<dbReference type="GO" id="GO:0055085">
    <property type="term" value="P:transmembrane transport"/>
    <property type="evidence" value="ECO:0007669"/>
    <property type="project" value="InterPro"/>
</dbReference>
<dbReference type="OrthoDB" id="9783941at2"/>
<dbReference type="PANTHER" id="PTHR33376">
    <property type="match status" value="1"/>
</dbReference>
<keyword evidence="2 4" id="KW-0732">Signal</keyword>
<evidence type="ECO:0000313" key="5">
    <source>
        <dbReference type="EMBL" id="SLN10574.1"/>
    </source>
</evidence>
<comment type="subcellular location">
    <subcellularLocation>
        <location evidence="1">Periplasm</location>
    </subcellularLocation>
</comment>
<dbReference type="Proteomes" id="UP000193778">
    <property type="component" value="Unassembled WGS sequence"/>
</dbReference>
<dbReference type="EMBL" id="FWFP01000001">
    <property type="protein sequence ID" value="SLN10574.1"/>
    <property type="molecule type" value="Genomic_DNA"/>
</dbReference>
<dbReference type="Gene3D" id="3.40.190.170">
    <property type="entry name" value="Bacterial extracellular solute-binding protein, family 7"/>
    <property type="match status" value="1"/>
</dbReference>
<sequence>MKKLTSLLAATALTAAAAVPATAEKWDMPMAYSASNFHSATGAEFAKCVTTGTGGEIEIVTHPSGSLFKGADIKRAIQTGQAPIGERLLSGHQNENALFGFDSIPFLATSFDDSAKLWDAARPSIENLLAEQNLTLLYAVPWPPQGLYFKDEVNSVADMKGIKFRSYNNATSRLAELTGMLPVTIEAAEISQAFATGVADSMVSSGSTGYDRKVWESLDYFYEVDAWLPRNYVMVNSDIWSGVSDANKNVIKACAELAEYAGNWRAKEYTGFTLQGLRDGGMTVGPASEQMTNELKEIGVTMTNEWLEASGDEGKAIVDTFNSAQ</sequence>
<dbReference type="PANTHER" id="PTHR33376:SF4">
    <property type="entry name" value="SIALIC ACID-BINDING PERIPLASMIC PROTEIN SIAP"/>
    <property type="match status" value="1"/>
</dbReference>
<dbReference type="CDD" id="cd13602">
    <property type="entry name" value="PBP2_TRAP_BpDctp6_7"/>
    <property type="match status" value="1"/>
</dbReference>
<evidence type="ECO:0000256" key="4">
    <source>
        <dbReference type="SAM" id="SignalP"/>
    </source>
</evidence>
<dbReference type="InterPro" id="IPR018389">
    <property type="entry name" value="DctP_fam"/>
</dbReference>
<keyword evidence="3" id="KW-0574">Periplasm</keyword>
<reference evidence="6" key="1">
    <citation type="submission" date="2017-03" db="EMBL/GenBank/DDBJ databases">
        <authorList>
            <person name="Rodrigo-Torres L."/>
            <person name="Arahal R.D."/>
            <person name="Lucena T."/>
        </authorList>
    </citation>
    <scope>NUCLEOTIDE SEQUENCE [LARGE SCALE GENOMIC DNA]</scope>
    <source>
        <strain evidence="6">CECT 8411</strain>
    </source>
</reference>
<proteinExistence type="predicted"/>
<dbReference type="GO" id="GO:0042597">
    <property type="term" value="C:periplasmic space"/>
    <property type="evidence" value="ECO:0007669"/>
    <property type="project" value="UniProtKB-SubCell"/>
</dbReference>
<dbReference type="InterPro" id="IPR038404">
    <property type="entry name" value="TRAP_DctP_sf"/>
</dbReference>
<evidence type="ECO:0000256" key="3">
    <source>
        <dbReference type="ARBA" id="ARBA00022764"/>
    </source>
</evidence>
<evidence type="ECO:0000256" key="2">
    <source>
        <dbReference type="ARBA" id="ARBA00022729"/>
    </source>
</evidence>
<dbReference type="Pfam" id="PF03480">
    <property type="entry name" value="DctP"/>
    <property type="match status" value="1"/>
</dbReference>
<feature type="chain" id="PRO_5010890293" evidence="4">
    <location>
        <begin position="18"/>
        <end position="325"/>
    </location>
</feature>